<keyword evidence="4 7" id="KW-0521">NADP</keyword>
<evidence type="ECO:0000256" key="7">
    <source>
        <dbReference type="HAMAP-Rule" id="MF_00412"/>
    </source>
</evidence>
<dbReference type="RefSeq" id="WP_074929808.1">
    <property type="nucleotide sequence ID" value="NZ_FORI01000001.1"/>
</dbReference>
<dbReference type="GO" id="GO:0004350">
    <property type="term" value="F:glutamate-5-semialdehyde dehydrogenase activity"/>
    <property type="evidence" value="ECO:0007669"/>
    <property type="project" value="UniProtKB-UniRule"/>
</dbReference>
<gene>
    <name evidence="7" type="primary">proA</name>
    <name evidence="9" type="ORF">SAMN04487775_101195</name>
</gene>
<evidence type="ECO:0000256" key="1">
    <source>
        <dbReference type="ARBA" id="ARBA00004985"/>
    </source>
</evidence>
<protein>
    <recommendedName>
        <fullName evidence="7">Gamma-glutamyl phosphate reductase</fullName>
        <shortName evidence="7">GPR</shortName>
        <ecNumber evidence="7">1.2.1.41</ecNumber>
    </recommendedName>
    <alternativeName>
        <fullName evidence="7">Glutamate-5-semialdehyde dehydrogenase</fullName>
    </alternativeName>
    <alternativeName>
        <fullName evidence="7">Glutamyl-gamma-semialdehyde dehydrogenase</fullName>
        <shortName evidence="7">GSA dehydrogenase</shortName>
    </alternativeName>
</protein>
<dbReference type="NCBIfam" id="TIGR00407">
    <property type="entry name" value="proA"/>
    <property type="match status" value="1"/>
</dbReference>
<comment type="catalytic activity">
    <reaction evidence="6 7">
        <text>L-glutamate 5-semialdehyde + phosphate + NADP(+) = L-glutamyl 5-phosphate + NADPH + H(+)</text>
        <dbReference type="Rhea" id="RHEA:19541"/>
        <dbReference type="ChEBI" id="CHEBI:15378"/>
        <dbReference type="ChEBI" id="CHEBI:43474"/>
        <dbReference type="ChEBI" id="CHEBI:57783"/>
        <dbReference type="ChEBI" id="CHEBI:58066"/>
        <dbReference type="ChEBI" id="CHEBI:58274"/>
        <dbReference type="ChEBI" id="CHEBI:58349"/>
        <dbReference type="EC" id="1.2.1.41"/>
    </reaction>
</comment>
<dbReference type="InterPro" id="IPR016162">
    <property type="entry name" value="Ald_DH_N"/>
</dbReference>
<dbReference type="PANTHER" id="PTHR11063:SF8">
    <property type="entry name" value="DELTA-1-PYRROLINE-5-CARBOXYLATE SYNTHASE"/>
    <property type="match status" value="1"/>
</dbReference>
<dbReference type="UniPathway" id="UPA00098">
    <property type="reaction ID" value="UER00360"/>
</dbReference>
<evidence type="ECO:0000256" key="5">
    <source>
        <dbReference type="ARBA" id="ARBA00023002"/>
    </source>
</evidence>
<evidence type="ECO:0000256" key="4">
    <source>
        <dbReference type="ARBA" id="ARBA00022857"/>
    </source>
</evidence>
<feature type="domain" description="Aldehyde dehydrogenase" evidence="8">
    <location>
        <begin position="4"/>
        <end position="281"/>
    </location>
</feature>
<dbReference type="OrthoDB" id="9809970at2"/>
<dbReference type="Gene3D" id="3.40.309.10">
    <property type="entry name" value="Aldehyde Dehydrogenase, Chain A, domain 2"/>
    <property type="match status" value="1"/>
</dbReference>
<dbReference type="GO" id="GO:0055129">
    <property type="term" value="P:L-proline biosynthetic process"/>
    <property type="evidence" value="ECO:0007669"/>
    <property type="project" value="UniProtKB-UniRule"/>
</dbReference>
<accession>A0A1I3HZ74</accession>
<proteinExistence type="inferred from homology"/>
<dbReference type="EMBL" id="FORI01000001">
    <property type="protein sequence ID" value="SFI41045.1"/>
    <property type="molecule type" value="Genomic_DNA"/>
</dbReference>
<organism evidence="9 10">
    <name type="scientific">Treponema bryantii</name>
    <dbReference type="NCBI Taxonomy" id="163"/>
    <lineage>
        <taxon>Bacteria</taxon>
        <taxon>Pseudomonadati</taxon>
        <taxon>Spirochaetota</taxon>
        <taxon>Spirochaetia</taxon>
        <taxon>Spirochaetales</taxon>
        <taxon>Treponemataceae</taxon>
        <taxon>Treponema</taxon>
    </lineage>
</organism>
<comment type="pathway">
    <text evidence="1 7">Amino-acid biosynthesis; L-proline biosynthesis; L-glutamate 5-semialdehyde from L-glutamate: step 2/2.</text>
</comment>
<dbReference type="EC" id="1.2.1.41" evidence="7"/>
<dbReference type="PROSITE" id="PS01223">
    <property type="entry name" value="PROA"/>
    <property type="match status" value="1"/>
</dbReference>
<dbReference type="NCBIfam" id="NF001221">
    <property type="entry name" value="PRK00197.1"/>
    <property type="match status" value="1"/>
</dbReference>
<dbReference type="PIRSF" id="PIRSF000151">
    <property type="entry name" value="GPR"/>
    <property type="match status" value="1"/>
</dbReference>
<dbReference type="InterPro" id="IPR000965">
    <property type="entry name" value="GPR_dom"/>
</dbReference>
<dbReference type="AlphaFoldDB" id="A0A1I3HZ74"/>
<evidence type="ECO:0000313" key="10">
    <source>
        <dbReference type="Proteomes" id="UP000182737"/>
    </source>
</evidence>
<dbReference type="Pfam" id="PF00171">
    <property type="entry name" value="Aldedh"/>
    <property type="match status" value="1"/>
</dbReference>
<keyword evidence="3 7" id="KW-0641">Proline biosynthesis</keyword>
<dbReference type="Proteomes" id="UP000182737">
    <property type="component" value="Unassembled WGS sequence"/>
</dbReference>
<sequence>MDLKKTTNSLRAASQKLALQNASEKNAALVAVAEALDKNRASIIAANDADVKAARAAGISESIIDRLMLNDKRIDGIIDSLRIVISQTDPVGEEVAGWKTPNGMTIRQVRVPLGVVAIIYESRPNVTVDAFSLAYKSGNAILLRGSSSAYNSNKEIVRVIKAALDGVAGGVSDAIELVEVREHDHSDVDEILNAVGMIDVCLPRGGKKLIENVVRNAKVPVIETGSGVCHLYVDEFGDLDMACKIAENAKIQRPSVCNAIECIVVHSKVAAEFLPKLEETFAGRVKLHADERSFEILKPAVVECSRSECIETTLVPATDADFGNEYLDYECCIKVVDSIEEAISYINSHNTKHSESIISESRANTRLFQSMIDASCVYVNASTRFTDGGEFGFGAELGISTQKLHARGPMGIKVLTTTKYLIDGEGQIR</sequence>
<dbReference type="SUPFAM" id="SSF53720">
    <property type="entry name" value="ALDH-like"/>
    <property type="match status" value="1"/>
</dbReference>
<dbReference type="CDD" id="cd07079">
    <property type="entry name" value="ALDH_F18-19_ProA-GPR"/>
    <property type="match status" value="1"/>
</dbReference>
<dbReference type="GO" id="GO:0005737">
    <property type="term" value="C:cytoplasm"/>
    <property type="evidence" value="ECO:0007669"/>
    <property type="project" value="UniProtKB-SubCell"/>
</dbReference>
<keyword evidence="5 7" id="KW-0560">Oxidoreductase</keyword>
<dbReference type="InterPro" id="IPR015590">
    <property type="entry name" value="Aldehyde_DH_dom"/>
</dbReference>
<evidence type="ECO:0000256" key="6">
    <source>
        <dbReference type="ARBA" id="ARBA00049024"/>
    </source>
</evidence>
<evidence type="ECO:0000313" key="9">
    <source>
        <dbReference type="EMBL" id="SFI41045.1"/>
    </source>
</evidence>
<comment type="function">
    <text evidence="7">Catalyzes the NADPH-dependent reduction of L-glutamate 5-phosphate into L-glutamate 5-semialdehyde and phosphate. The product spontaneously undergoes cyclization to form 1-pyrroline-5-carboxylate.</text>
</comment>
<dbReference type="Gene3D" id="3.40.605.10">
    <property type="entry name" value="Aldehyde Dehydrogenase, Chain A, domain 1"/>
    <property type="match status" value="1"/>
</dbReference>
<keyword evidence="10" id="KW-1185">Reference proteome</keyword>
<dbReference type="InterPro" id="IPR012134">
    <property type="entry name" value="Glu-5-SA_DH"/>
</dbReference>
<name>A0A1I3HZ74_9SPIR</name>
<dbReference type="FunFam" id="3.40.309.10:FF:000006">
    <property type="entry name" value="Gamma-glutamyl phosphate reductase"/>
    <property type="match status" value="1"/>
</dbReference>
<evidence type="ECO:0000256" key="3">
    <source>
        <dbReference type="ARBA" id="ARBA00022650"/>
    </source>
</evidence>
<dbReference type="HAMAP" id="MF_00412">
    <property type="entry name" value="ProA"/>
    <property type="match status" value="1"/>
</dbReference>
<dbReference type="InterPro" id="IPR020593">
    <property type="entry name" value="G-glutamylP_reductase_CS"/>
</dbReference>
<keyword evidence="7" id="KW-0963">Cytoplasm</keyword>
<evidence type="ECO:0000259" key="8">
    <source>
        <dbReference type="Pfam" id="PF00171"/>
    </source>
</evidence>
<comment type="subcellular location">
    <subcellularLocation>
        <location evidence="7">Cytoplasm</location>
    </subcellularLocation>
</comment>
<dbReference type="InterPro" id="IPR016161">
    <property type="entry name" value="Ald_DH/histidinol_DH"/>
</dbReference>
<dbReference type="GO" id="GO:0050661">
    <property type="term" value="F:NADP binding"/>
    <property type="evidence" value="ECO:0007669"/>
    <property type="project" value="InterPro"/>
</dbReference>
<comment type="similarity">
    <text evidence="7">Belongs to the gamma-glutamyl phosphate reductase family.</text>
</comment>
<reference evidence="10" key="1">
    <citation type="submission" date="2016-10" db="EMBL/GenBank/DDBJ databases">
        <authorList>
            <person name="Varghese N."/>
            <person name="Submissions S."/>
        </authorList>
    </citation>
    <scope>NUCLEOTIDE SEQUENCE [LARGE SCALE GENOMIC DNA]</scope>
    <source>
        <strain evidence="10">XBD1002</strain>
    </source>
</reference>
<dbReference type="PANTHER" id="PTHR11063">
    <property type="entry name" value="GLUTAMATE SEMIALDEHYDE DEHYDROGENASE"/>
    <property type="match status" value="1"/>
</dbReference>
<keyword evidence="2 7" id="KW-0028">Amino-acid biosynthesis</keyword>
<dbReference type="InterPro" id="IPR016163">
    <property type="entry name" value="Ald_DH_C"/>
</dbReference>
<evidence type="ECO:0000256" key="2">
    <source>
        <dbReference type="ARBA" id="ARBA00022605"/>
    </source>
</evidence>